<evidence type="ECO:0000256" key="2">
    <source>
        <dbReference type="ARBA" id="ARBA00022801"/>
    </source>
</evidence>
<dbReference type="GO" id="GO:0003676">
    <property type="term" value="F:nucleic acid binding"/>
    <property type="evidence" value="ECO:0007669"/>
    <property type="project" value="InterPro"/>
</dbReference>
<evidence type="ECO:0000259" key="3">
    <source>
        <dbReference type="SMART" id="SM00910"/>
    </source>
</evidence>
<dbReference type="Proteomes" id="UP000438699">
    <property type="component" value="Unassembled WGS sequence"/>
</dbReference>
<feature type="domain" description="HIRAN" evidence="3">
    <location>
        <begin position="124"/>
        <end position="229"/>
    </location>
</feature>
<protein>
    <recommendedName>
        <fullName evidence="3">HIRAN domain-containing protein</fullName>
    </recommendedName>
</protein>
<gene>
    <name evidence="4" type="ORF">F8A88_14925</name>
</gene>
<dbReference type="GO" id="GO:0008270">
    <property type="term" value="F:zinc ion binding"/>
    <property type="evidence" value="ECO:0007669"/>
    <property type="project" value="InterPro"/>
</dbReference>
<accession>A0A6N6MZJ0</accession>
<dbReference type="AlphaFoldDB" id="A0A6N6MZJ0"/>
<sequence length="247" mass="28281">MGTGKKLFVAVKDVPSNAWIPVGTLSFSDGAYKFQYTKGVQRIADFVPFGRMRDISKEYFSNELFALFKNRILTPSRSDYDQYLAWLNLEKENADELSILAISGGERRTDNIEIFPMPTMQDGRYCYDFFSHGIRHMCDGCQDRINALKAGDRLFLCADKQNLFHSEAWMLRTDTPKALVGYLPRFFSHDLSTLFELISNPDDISIRVVQVNEGAPIQFKLLCRLEAPWPEGFKPLSSKDFLPYQAS</sequence>
<dbReference type="EMBL" id="WAIE01000009">
    <property type="protein sequence ID" value="KAB1439009.1"/>
    <property type="molecule type" value="Genomic_DNA"/>
</dbReference>
<keyword evidence="2" id="KW-0378">Hydrolase</keyword>
<dbReference type="InterPro" id="IPR014905">
    <property type="entry name" value="HIRAN"/>
</dbReference>
<keyword evidence="1" id="KW-0479">Metal-binding</keyword>
<dbReference type="RefSeq" id="WP_151151979.1">
    <property type="nucleotide sequence ID" value="NZ_WAIE01000009.1"/>
</dbReference>
<dbReference type="SMART" id="SM00910">
    <property type="entry name" value="HIRAN"/>
    <property type="match status" value="1"/>
</dbReference>
<keyword evidence="5" id="KW-1185">Reference proteome</keyword>
<evidence type="ECO:0000313" key="4">
    <source>
        <dbReference type="EMBL" id="KAB1439009.1"/>
    </source>
</evidence>
<comment type="caution">
    <text evidence="4">The sequence shown here is derived from an EMBL/GenBank/DDBJ whole genome shotgun (WGS) entry which is preliminary data.</text>
</comment>
<proteinExistence type="predicted"/>
<organism evidence="4 5">
    <name type="scientific">Pseudodesulfovibrio senegalensis</name>
    <dbReference type="NCBI Taxonomy" id="1721087"/>
    <lineage>
        <taxon>Bacteria</taxon>
        <taxon>Pseudomonadati</taxon>
        <taxon>Thermodesulfobacteriota</taxon>
        <taxon>Desulfovibrionia</taxon>
        <taxon>Desulfovibrionales</taxon>
        <taxon>Desulfovibrionaceae</taxon>
    </lineage>
</organism>
<evidence type="ECO:0000313" key="5">
    <source>
        <dbReference type="Proteomes" id="UP000438699"/>
    </source>
</evidence>
<dbReference type="GO" id="GO:0016818">
    <property type="term" value="F:hydrolase activity, acting on acid anhydrides, in phosphorus-containing anhydrides"/>
    <property type="evidence" value="ECO:0007669"/>
    <property type="project" value="InterPro"/>
</dbReference>
<dbReference type="OrthoDB" id="452395at2"/>
<reference evidence="4 5" key="1">
    <citation type="journal article" date="2017" name="Int. J. Syst. Evol. Microbiol.">
        <title>Desulfovibrio senegalensis sp. nov., a mesophilic sulfate reducer isolated from marine sediment.</title>
        <authorList>
            <person name="Thioye A."/>
            <person name="Gam Z.B.A."/>
            <person name="Mbengue M."/>
            <person name="Cayol J.L."/>
            <person name="Joseph-Bartoli M."/>
            <person name="Toure-Kane C."/>
            <person name="Labat M."/>
        </authorList>
    </citation>
    <scope>NUCLEOTIDE SEQUENCE [LARGE SCALE GENOMIC DNA]</scope>
    <source>
        <strain evidence="4 5">DSM 101509</strain>
    </source>
</reference>
<name>A0A6N6MZJ0_9BACT</name>
<evidence type="ECO:0000256" key="1">
    <source>
        <dbReference type="ARBA" id="ARBA00022723"/>
    </source>
</evidence>